<proteinExistence type="inferred from homology"/>
<dbReference type="SUPFAM" id="SSF53850">
    <property type="entry name" value="Periplasmic binding protein-like II"/>
    <property type="match status" value="1"/>
</dbReference>
<evidence type="ECO:0000256" key="3">
    <source>
        <dbReference type="ARBA" id="ARBA00022729"/>
    </source>
</evidence>
<evidence type="ECO:0000256" key="1">
    <source>
        <dbReference type="ARBA" id="ARBA00009175"/>
    </source>
</evidence>
<dbReference type="EMBL" id="JBHSGU010000005">
    <property type="protein sequence ID" value="MFC4701226.1"/>
    <property type="molecule type" value="Genomic_DNA"/>
</dbReference>
<dbReference type="PANTHER" id="PTHR30632:SF14">
    <property type="entry name" value="TUNGSTATE_MOLYBDATE_CHROMATE-BINDING PROTEIN MODA"/>
    <property type="match status" value="1"/>
</dbReference>
<feature type="chain" id="PRO_5046359931" evidence="4">
    <location>
        <begin position="20"/>
        <end position="268"/>
    </location>
</feature>
<keyword evidence="3 4" id="KW-0732">Signal</keyword>
<organism evidence="5 6">
    <name type="scientific">Glaciecola siphonariae</name>
    <dbReference type="NCBI Taxonomy" id="521012"/>
    <lineage>
        <taxon>Bacteria</taxon>
        <taxon>Pseudomonadati</taxon>
        <taxon>Pseudomonadota</taxon>
        <taxon>Gammaproteobacteria</taxon>
        <taxon>Alteromonadales</taxon>
        <taxon>Alteromonadaceae</taxon>
        <taxon>Glaciecola</taxon>
    </lineage>
</organism>
<dbReference type="Proteomes" id="UP001595897">
    <property type="component" value="Unassembled WGS sequence"/>
</dbReference>
<dbReference type="Gene3D" id="3.40.190.10">
    <property type="entry name" value="Periplasmic binding protein-like II"/>
    <property type="match status" value="2"/>
</dbReference>
<evidence type="ECO:0000313" key="6">
    <source>
        <dbReference type="Proteomes" id="UP001595897"/>
    </source>
</evidence>
<dbReference type="PANTHER" id="PTHR30632">
    <property type="entry name" value="MOLYBDATE-BINDING PERIPLASMIC PROTEIN"/>
    <property type="match status" value="1"/>
</dbReference>
<gene>
    <name evidence="5" type="primary">modA</name>
    <name evidence="5" type="ORF">ACFO4O_13720</name>
</gene>
<evidence type="ECO:0000256" key="2">
    <source>
        <dbReference type="ARBA" id="ARBA00022723"/>
    </source>
</evidence>
<dbReference type="RefSeq" id="WP_382409462.1">
    <property type="nucleotide sequence ID" value="NZ_JBHSGU010000005.1"/>
</dbReference>
<accession>A0ABV9LXD3</accession>
<keyword evidence="2" id="KW-0479">Metal-binding</keyword>
<name>A0ABV9LXD3_9ALTE</name>
<dbReference type="NCBIfam" id="TIGR01256">
    <property type="entry name" value="modA"/>
    <property type="match status" value="1"/>
</dbReference>
<dbReference type="InterPro" id="IPR050682">
    <property type="entry name" value="ModA/WtpA"/>
</dbReference>
<evidence type="ECO:0000313" key="5">
    <source>
        <dbReference type="EMBL" id="MFC4701226.1"/>
    </source>
</evidence>
<keyword evidence="6" id="KW-1185">Reference proteome</keyword>
<sequence>MILLTLIMAYCSTIAYAQAQGISAKPQGNRATLTVAVASNFYYPLSQIIAESDEWRTGNIRLVSGSSGVLFAQIVNGAPYDLFLSADAKRPLALIEKGLGEQALTYTRGSLVIWPSENDLPARAHFTPEPPKRIAIANPQTAPFGKAAEHYLKSLPNYSQIATQLVYGNNIAQTFQFVDTGNAQIAFVAQSMLVQAQAKFPDKHDLYTRFTALPRGSYPAILQKGVVLLEPDAEGFASATALLNYLRSDAVQKKLLALGYLEIGATDG</sequence>
<feature type="signal peptide" evidence="4">
    <location>
        <begin position="1"/>
        <end position="19"/>
    </location>
</feature>
<comment type="similarity">
    <text evidence="1">Belongs to the bacterial solute-binding protein ModA family.</text>
</comment>
<reference evidence="6" key="1">
    <citation type="journal article" date="2019" name="Int. J. Syst. Evol. Microbiol.">
        <title>The Global Catalogue of Microorganisms (GCM) 10K type strain sequencing project: providing services to taxonomists for standard genome sequencing and annotation.</title>
        <authorList>
            <consortium name="The Broad Institute Genomics Platform"/>
            <consortium name="The Broad Institute Genome Sequencing Center for Infectious Disease"/>
            <person name="Wu L."/>
            <person name="Ma J."/>
        </authorList>
    </citation>
    <scope>NUCLEOTIDE SEQUENCE [LARGE SCALE GENOMIC DNA]</scope>
    <source>
        <strain evidence="6">KACC 12507</strain>
    </source>
</reference>
<comment type="caution">
    <text evidence="5">The sequence shown here is derived from an EMBL/GenBank/DDBJ whole genome shotgun (WGS) entry which is preliminary data.</text>
</comment>
<evidence type="ECO:0000256" key="4">
    <source>
        <dbReference type="SAM" id="SignalP"/>
    </source>
</evidence>
<dbReference type="InterPro" id="IPR005950">
    <property type="entry name" value="ModA"/>
</dbReference>
<dbReference type="Pfam" id="PF13531">
    <property type="entry name" value="SBP_bac_11"/>
    <property type="match status" value="1"/>
</dbReference>
<protein>
    <submittedName>
        <fullName evidence="5">Molybdate ABC transporter substrate-binding protein</fullName>
    </submittedName>
</protein>